<name>A0AAN6JNZ6_9BASI</name>
<feature type="region of interest" description="Disordered" evidence="1">
    <location>
        <begin position="299"/>
        <end position="318"/>
    </location>
</feature>
<feature type="compositionally biased region" description="Polar residues" evidence="1">
    <location>
        <begin position="305"/>
        <end position="318"/>
    </location>
</feature>
<evidence type="ECO:0000313" key="2">
    <source>
        <dbReference type="EMBL" id="KAK0524430.1"/>
    </source>
</evidence>
<gene>
    <name evidence="2" type="ORF">OC842_005833</name>
</gene>
<proteinExistence type="predicted"/>
<keyword evidence="3" id="KW-1185">Reference proteome</keyword>
<dbReference type="AlphaFoldDB" id="A0AAN6JNZ6"/>
<dbReference type="InterPro" id="IPR016181">
    <property type="entry name" value="Acyl_CoA_acyltransferase"/>
</dbReference>
<accession>A0AAN6JNZ6</accession>
<evidence type="ECO:0008006" key="4">
    <source>
        <dbReference type="Google" id="ProtNLM"/>
    </source>
</evidence>
<dbReference type="Gene3D" id="3.40.630.30">
    <property type="match status" value="1"/>
</dbReference>
<dbReference type="Proteomes" id="UP001176521">
    <property type="component" value="Unassembled WGS sequence"/>
</dbReference>
<evidence type="ECO:0000256" key="1">
    <source>
        <dbReference type="SAM" id="MobiDB-lite"/>
    </source>
</evidence>
<comment type="caution">
    <text evidence="2">The sequence shown here is derived from an EMBL/GenBank/DDBJ whole genome shotgun (WGS) entry which is preliminary data.</text>
</comment>
<evidence type="ECO:0000313" key="3">
    <source>
        <dbReference type="Proteomes" id="UP001176521"/>
    </source>
</evidence>
<protein>
    <recommendedName>
        <fullName evidence="4">N-acetyltransferase domain-containing protein</fullName>
    </recommendedName>
</protein>
<organism evidence="2 3">
    <name type="scientific">Tilletia horrida</name>
    <dbReference type="NCBI Taxonomy" id="155126"/>
    <lineage>
        <taxon>Eukaryota</taxon>
        <taxon>Fungi</taxon>
        <taxon>Dikarya</taxon>
        <taxon>Basidiomycota</taxon>
        <taxon>Ustilaginomycotina</taxon>
        <taxon>Exobasidiomycetes</taxon>
        <taxon>Tilletiales</taxon>
        <taxon>Tilletiaceae</taxon>
        <taxon>Tilletia</taxon>
    </lineage>
</organism>
<dbReference type="EMBL" id="JAPDMQ010000451">
    <property type="protein sequence ID" value="KAK0524430.1"/>
    <property type="molecule type" value="Genomic_DNA"/>
</dbReference>
<dbReference type="SUPFAM" id="SSF55729">
    <property type="entry name" value="Acyl-CoA N-acyltransferases (Nat)"/>
    <property type="match status" value="1"/>
</dbReference>
<sequence>MTKQAAFAIEPLTEAVVDETALIFALAMAEGIKPIFPHGANDEMIAFRKSRHLRSIARAQTERPSRLFPTPRDAQGTMRGKIRAVVARERGVGDAGRRHGRVAGFYLFELYEDGKGAEFGEVPDKGPMPTGGDEGQVETFFEWMGDAQRKHMGSQTYAHLTVACVHPDFRGTGAHAALASYFSLVVLHEWGAPPAYLEALTGAAPVWKHLGFDLLESYDITALNAVRGEEGLDEFGLAGSVAKTKAEQKAKAEADGGQKDDRAHYWMHTMLRSQDSSAAVFERTGGMRAALAALLPASDQDRNFGGTSVPATTAQRGG</sequence>
<reference evidence="2" key="1">
    <citation type="journal article" date="2023" name="PhytoFront">
        <title>Draft Genome Resources of Seven Strains of Tilletia horrida, Causal Agent of Kernel Smut of Rice.</title>
        <authorList>
            <person name="Khanal S."/>
            <person name="Antony Babu S."/>
            <person name="Zhou X.G."/>
        </authorList>
    </citation>
    <scope>NUCLEOTIDE SEQUENCE</scope>
    <source>
        <strain evidence="2">TX3</strain>
    </source>
</reference>